<keyword evidence="3" id="KW-1185">Reference proteome</keyword>
<dbReference type="AlphaFoldDB" id="A0AA39QFU5"/>
<gene>
    <name evidence="2" type="ORF">EDD18DRAFT_1346689</name>
</gene>
<dbReference type="InterPro" id="IPR036864">
    <property type="entry name" value="Zn2-C6_fun-type_DNA-bd_sf"/>
</dbReference>
<comment type="caution">
    <text evidence="2">The sequence shown here is derived from an EMBL/GenBank/DDBJ whole genome shotgun (WGS) entry which is preliminary data.</text>
</comment>
<evidence type="ECO:0000313" key="2">
    <source>
        <dbReference type="EMBL" id="KAK0502120.1"/>
    </source>
</evidence>
<sequence>MEDKKDNCDHKVHRKKVFQCRPGACTRCKQVKMKCDFAPGEQTCQRCKSKGYPCLVEAPKPNVYKHGRLLTKIRQKDAIIETLLKQLHNPYLATPYLIDEYLKRVSPSDVNNANVIAWLSRLKSREQIGMGCSTNVGEEDSGPLLHD</sequence>
<dbReference type="Gene3D" id="4.10.240.10">
    <property type="entry name" value="Zn(2)-C6 fungal-type DNA-binding domain"/>
    <property type="match status" value="1"/>
</dbReference>
<dbReference type="PROSITE" id="PS50048">
    <property type="entry name" value="ZN2_CY6_FUNGAL_2"/>
    <property type="match status" value="1"/>
</dbReference>
<dbReference type="SUPFAM" id="SSF57701">
    <property type="entry name" value="Zn2/Cys6 DNA-binding domain"/>
    <property type="match status" value="1"/>
</dbReference>
<dbReference type="InterPro" id="IPR001138">
    <property type="entry name" value="Zn2Cys6_DnaBD"/>
</dbReference>
<dbReference type="Proteomes" id="UP001175228">
    <property type="component" value="Unassembled WGS sequence"/>
</dbReference>
<accession>A0AA39QFU5</accession>
<dbReference type="Pfam" id="PF00172">
    <property type="entry name" value="Zn_clus"/>
    <property type="match status" value="1"/>
</dbReference>
<evidence type="ECO:0000259" key="1">
    <source>
        <dbReference type="PROSITE" id="PS50048"/>
    </source>
</evidence>
<dbReference type="GO" id="GO:0008270">
    <property type="term" value="F:zinc ion binding"/>
    <property type="evidence" value="ECO:0007669"/>
    <property type="project" value="InterPro"/>
</dbReference>
<evidence type="ECO:0000313" key="3">
    <source>
        <dbReference type="Proteomes" id="UP001175228"/>
    </source>
</evidence>
<proteinExistence type="predicted"/>
<dbReference type="GO" id="GO:0000981">
    <property type="term" value="F:DNA-binding transcription factor activity, RNA polymerase II-specific"/>
    <property type="evidence" value="ECO:0007669"/>
    <property type="project" value="InterPro"/>
</dbReference>
<dbReference type="EMBL" id="JAUEPU010000005">
    <property type="protein sequence ID" value="KAK0502120.1"/>
    <property type="molecule type" value="Genomic_DNA"/>
</dbReference>
<dbReference type="CDD" id="cd00067">
    <property type="entry name" value="GAL4"/>
    <property type="match status" value="1"/>
</dbReference>
<dbReference type="PROSITE" id="PS00463">
    <property type="entry name" value="ZN2_CY6_FUNGAL_1"/>
    <property type="match status" value="1"/>
</dbReference>
<protein>
    <recommendedName>
        <fullName evidence="1">Zn(2)-C6 fungal-type domain-containing protein</fullName>
    </recommendedName>
</protein>
<feature type="domain" description="Zn(2)-C6 fungal-type" evidence="1">
    <location>
        <begin position="24"/>
        <end position="56"/>
    </location>
</feature>
<dbReference type="SMART" id="SM00066">
    <property type="entry name" value="GAL4"/>
    <property type="match status" value="1"/>
</dbReference>
<reference evidence="2" key="1">
    <citation type="submission" date="2023-06" db="EMBL/GenBank/DDBJ databases">
        <authorList>
            <consortium name="Lawrence Berkeley National Laboratory"/>
            <person name="Ahrendt S."/>
            <person name="Sahu N."/>
            <person name="Indic B."/>
            <person name="Wong-Bajracharya J."/>
            <person name="Merenyi Z."/>
            <person name="Ke H.-M."/>
            <person name="Monk M."/>
            <person name="Kocsube S."/>
            <person name="Drula E."/>
            <person name="Lipzen A."/>
            <person name="Balint B."/>
            <person name="Henrissat B."/>
            <person name="Andreopoulos B."/>
            <person name="Martin F.M."/>
            <person name="Harder C.B."/>
            <person name="Rigling D."/>
            <person name="Ford K.L."/>
            <person name="Foster G.D."/>
            <person name="Pangilinan J."/>
            <person name="Papanicolaou A."/>
            <person name="Barry K."/>
            <person name="LaButti K."/>
            <person name="Viragh M."/>
            <person name="Koriabine M."/>
            <person name="Yan M."/>
            <person name="Riley R."/>
            <person name="Champramary S."/>
            <person name="Plett K.L."/>
            <person name="Tsai I.J."/>
            <person name="Slot J."/>
            <person name="Sipos G."/>
            <person name="Plett J."/>
            <person name="Nagy L.G."/>
            <person name="Grigoriev I.V."/>
        </authorList>
    </citation>
    <scope>NUCLEOTIDE SEQUENCE</scope>
    <source>
        <strain evidence="2">HWK02</strain>
    </source>
</reference>
<name>A0AA39QFU5_9AGAR</name>
<organism evidence="2 3">
    <name type="scientific">Armillaria luteobubalina</name>
    <dbReference type="NCBI Taxonomy" id="153913"/>
    <lineage>
        <taxon>Eukaryota</taxon>
        <taxon>Fungi</taxon>
        <taxon>Dikarya</taxon>
        <taxon>Basidiomycota</taxon>
        <taxon>Agaricomycotina</taxon>
        <taxon>Agaricomycetes</taxon>
        <taxon>Agaricomycetidae</taxon>
        <taxon>Agaricales</taxon>
        <taxon>Marasmiineae</taxon>
        <taxon>Physalacriaceae</taxon>
        <taxon>Armillaria</taxon>
    </lineage>
</organism>